<evidence type="ECO:0000256" key="6">
    <source>
        <dbReference type="ARBA" id="ARBA00022842"/>
    </source>
</evidence>
<reference evidence="8 9" key="1">
    <citation type="submission" date="2020-08" db="EMBL/GenBank/DDBJ databases">
        <title>Genomic Encyclopedia of Type Strains, Phase IV (KMG-IV): sequencing the most valuable type-strain genomes for metagenomic binning, comparative biology and taxonomic classification.</title>
        <authorList>
            <person name="Goeker M."/>
        </authorList>
    </citation>
    <scope>NUCLEOTIDE SEQUENCE [LARGE SCALE GENOMIC DNA]</scope>
    <source>
        <strain evidence="8 9">DSM 100211</strain>
    </source>
</reference>
<evidence type="ECO:0000256" key="2">
    <source>
        <dbReference type="ARBA" id="ARBA00022649"/>
    </source>
</evidence>
<dbReference type="RefSeq" id="WP_183807953.1">
    <property type="nucleotide sequence ID" value="NZ_JACIEE010000013.1"/>
</dbReference>
<evidence type="ECO:0000256" key="3">
    <source>
        <dbReference type="ARBA" id="ARBA00022722"/>
    </source>
</evidence>
<dbReference type="AlphaFoldDB" id="A0A7W6GLI7"/>
<dbReference type="PANTHER" id="PTHR33653:SF1">
    <property type="entry name" value="RIBONUCLEASE VAPC2"/>
    <property type="match status" value="1"/>
</dbReference>
<organism evidence="8 9">
    <name type="scientific">Mycoplana azooxidifex</name>
    <dbReference type="NCBI Taxonomy" id="1636188"/>
    <lineage>
        <taxon>Bacteria</taxon>
        <taxon>Pseudomonadati</taxon>
        <taxon>Pseudomonadota</taxon>
        <taxon>Alphaproteobacteria</taxon>
        <taxon>Hyphomicrobiales</taxon>
        <taxon>Rhizobiaceae</taxon>
        <taxon>Mycoplana</taxon>
    </lineage>
</organism>
<dbReference type="EMBL" id="JACIEE010000013">
    <property type="protein sequence ID" value="MBB3979745.1"/>
    <property type="molecule type" value="Genomic_DNA"/>
</dbReference>
<name>A0A7W6GLI7_9HYPH</name>
<dbReference type="GO" id="GO:0016787">
    <property type="term" value="F:hydrolase activity"/>
    <property type="evidence" value="ECO:0007669"/>
    <property type="project" value="UniProtKB-KW"/>
</dbReference>
<dbReference type="InterPro" id="IPR050556">
    <property type="entry name" value="Type_II_TA_system_RNase"/>
</dbReference>
<keyword evidence="5" id="KW-0378">Hydrolase</keyword>
<keyword evidence="6" id="KW-0460">Magnesium</keyword>
<evidence type="ECO:0000256" key="5">
    <source>
        <dbReference type="ARBA" id="ARBA00022801"/>
    </source>
</evidence>
<evidence type="ECO:0000256" key="4">
    <source>
        <dbReference type="ARBA" id="ARBA00022723"/>
    </source>
</evidence>
<comment type="similarity">
    <text evidence="7">Belongs to the PINc/VapC protein family.</text>
</comment>
<comment type="caution">
    <text evidence="8">The sequence shown here is derived from an EMBL/GenBank/DDBJ whole genome shotgun (WGS) entry which is preliminary data.</text>
</comment>
<comment type="cofactor">
    <cofactor evidence="1">
        <name>Mg(2+)</name>
        <dbReference type="ChEBI" id="CHEBI:18420"/>
    </cofactor>
</comment>
<dbReference type="SUPFAM" id="SSF88723">
    <property type="entry name" value="PIN domain-like"/>
    <property type="match status" value="1"/>
</dbReference>
<protein>
    <recommendedName>
        <fullName evidence="10">PIN domain-containing protein</fullName>
    </recommendedName>
</protein>
<proteinExistence type="inferred from homology"/>
<sequence length="188" mass="21297">MFLLDTNIICDARKPKPPPALKSWLRSQDEIAIPFPAMLEIEQGIAELRKTNPLKAQELRDWMDSVLAGRHYYPAINSDVARILAEMYCCRPLKNLWYIETGKKEKKPGQDLFVAAIAICHSLPIATSDTYDFVLINRHFPLPGVFSPMAQEWAVPLPTFTPERSRIPPRATVTFGDHALSEQSVFFG</sequence>
<keyword evidence="4" id="KW-0479">Metal-binding</keyword>
<dbReference type="PANTHER" id="PTHR33653">
    <property type="entry name" value="RIBONUCLEASE VAPC2"/>
    <property type="match status" value="1"/>
</dbReference>
<dbReference type="InterPro" id="IPR029060">
    <property type="entry name" value="PIN-like_dom_sf"/>
</dbReference>
<dbReference type="Gene3D" id="3.40.50.1010">
    <property type="entry name" value="5'-nuclease"/>
    <property type="match status" value="1"/>
</dbReference>
<evidence type="ECO:0000313" key="8">
    <source>
        <dbReference type="EMBL" id="MBB3979745.1"/>
    </source>
</evidence>
<keyword evidence="2" id="KW-1277">Toxin-antitoxin system</keyword>
<keyword evidence="9" id="KW-1185">Reference proteome</keyword>
<dbReference type="Proteomes" id="UP000574761">
    <property type="component" value="Unassembled WGS sequence"/>
</dbReference>
<accession>A0A7W6GLI7</accession>
<keyword evidence="3" id="KW-0540">Nuclease</keyword>
<dbReference type="GO" id="GO:0004518">
    <property type="term" value="F:nuclease activity"/>
    <property type="evidence" value="ECO:0007669"/>
    <property type="project" value="UniProtKB-KW"/>
</dbReference>
<evidence type="ECO:0000256" key="1">
    <source>
        <dbReference type="ARBA" id="ARBA00001946"/>
    </source>
</evidence>
<gene>
    <name evidence="8" type="ORF">GGQ64_004990</name>
</gene>
<dbReference type="GO" id="GO:0046872">
    <property type="term" value="F:metal ion binding"/>
    <property type="evidence" value="ECO:0007669"/>
    <property type="project" value="UniProtKB-KW"/>
</dbReference>
<evidence type="ECO:0000256" key="7">
    <source>
        <dbReference type="ARBA" id="ARBA00038093"/>
    </source>
</evidence>
<evidence type="ECO:0000313" key="9">
    <source>
        <dbReference type="Proteomes" id="UP000574761"/>
    </source>
</evidence>
<evidence type="ECO:0008006" key="10">
    <source>
        <dbReference type="Google" id="ProtNLM"/>
    </source>
</evidence>